<dbReference type="Proteomes" id="UP000005459">
    <property type="component" value="Unassembled WGS sequence"/>
</dbReference>
<sequence>MEQALLHPKKKTLTTRLGEHFVEGKAYENLCSIAQEYDMPFNTIYKRYSRGCRGDELVPLKKRRAYTAPKEDNQHRFVAGGVEYRSAAEACRRLGVKYVTYRNRIRNGHTIEQALGIIAVEDGRVTRGKKYDADGTYRTIKELAEFFSVPEPTIRDRLQRGATIRQALGLEEISNGSHLKQCEVQRTKRAAIRLEVDGEIFRSYKALADKYGLPQYTVRQRIVDYGYTPENAVKLDGKSKPITVEGVEYPSKAALAEAYGLTPAVLLARLAGDVTVEQALGIEQRETLKSIDFEGEIFCSLTDLANKKNIPIGALRSRIKSGLSLKEAIDAGDRIRNSGRYNLTILERDEHLAHQSAWLYFVRIVINGKERFKIGITTQTVADRLKQEAYEFATIKVVRGTLMDCFILEQEIIDLLSDKRDLGVTSSMLDGYSEVFNLDDGDVKFISDFLGA</sequence>
<gene>
    <name evidence="1" type="ORF">ThimaDRAFT_4774</name>
</gene>
<keyword evidence="2" id="KW-1185">Reference proteome</keyword>
<dbReference type="PATRIC" id="fig|768671.3.peg.5019"/>
<organism evidence="1 2">
    <name type="scientific">Thiocapsa marina 5811</name>
    <dbReference type="NCBI Taxonomy" id="768671"/>
    <lineage>
        <taxon>Bacteria</taxon>
        <taxon>Pseudomonadati</taxon>
        <taxon>Pseudomonadota</taxon>
        <taxon>Gammaproteobacteria</taxon>
        <taxon>Chromatiales</taxon>
        <taxon>Chromatiaceae</taxon>
        <taxon>Thiocapsa</taxon>
    </lineage>
</organism>
<dbReference type="AlphaFoldDB" id="F9UIM1"/>
<dbReference type="EMBL" id="AFWV01000029">
    <property type="protein sequence ID" value="EGV15941.1"/>
    <property type="molecule type" value="Genomic_DNA"/>
</dbReference>
<reference evidence="1 2" key="1">
    <citation type="submission" date="2011-06" db="EMBL/GenBank/DDBJ databases">
        <title>The draft genome of Thiocapsa marina 5811.</title>
        <authorList>
            <consortium name="US DOE Joint Genome Institute (JGI-PGF)"/>
            <person name="Lucas S."/>
            <person name="Han J."/>
            <person name="Cheng J.-F."/>
            <person name="Goodwin L."/>
            <person name="Pitluck S."/>
            <person name="Peters L."/>
            <person name="Land M.L."/>
            <person name="Hauser L."/>
            <person name="Vogl K."/>
            <person name="Liu Z."/>
            <person name="Imhoff J."/>
            <person name="Thiel V."/>
            <person name="Frigaard N.-U."/>
            <person name="Bryant D."/>
            <person name="Woyke T.J."/>
        </authorList>
    </citation>
    <scope>NUCLEOTIDE SEQUENCE [LARGE SCALE GENOMIC DNA]</scope>
    <source>
        <strain evidence="1 2">5811</strain>
    </source>
</reference>
<evidence type="ECO:0000313" key="1">
    <source>
        <dbReference type="EMBL" id="EGV15941.1"/>
    </source>
</evidence>
<dbReference type="eggNOG" id="ENOG5032NGK">
    <property type="taxonomic scope" value="Bacteria"/>
</dbReference>
<protein>
    <submittedName>
        <fullName evidence="1">Uncharacterized protein</fullName>
    </submittedName>
</protein>
<evidence type="ECO:0000313" key="2">
    <source>
        <dbReference type="Proteomes" id="UP000005459"/>
    </source>
</evidence>
<accession>F9UIM1</accession>
<proteinExistence type="predicted"/>
<name>F9UIM1_9GAMM</name>